<dbReference type="InterPro" id="IPR002869">
    <property type="entry name" value="Pyrv_flavodox_OxRed_cen"/>
</dbReference>
<dbReference type="InterPro" id="IPR009014">
    <property type="entry name" value="Transketo_C/PFOR_II"/>
</dbReference>
<dbReference type="SUPFAM" id="SSF52518">
    <property type="entry name" value="Thiamin diphosphate-binding fold (THDP-binding)"/>
    <property type="match status" value="1"/>
</dbReference>
<dbReference type="GO" id="GO:0016903">
    <property type="term" value="F:oxidoreductase activity, acting on the aldehyde or oxo group of donors"/>
    <property type="evidence" value="ECO:0007669"/>
    <property type="project" value="InterPro"/>
</dbReference>
<dbReference type="FunFam" id="3.40.50.970:FF:000022">
    <property type="entry name" value="2-oxoglutarate ferredoxin oxidoreductase alpha subunit"/>
    <property type="match status" value="1"/>
</dbReference>
<dbReference type="InterPro" id="IPR050722">
    <property type="entry name" value="Pyruvate:ferred/Flavod_OxRd"/>
</dbReference>
<dbReference type="PANTHER" id="PTHR32154:SF20">
    <property type="entry name" value="2-OXOGLUTARATE OXIDOREDUCTASE SUBUNIT KORA"/>
    <property type="match status" value="1"/>
</dbReference>
<dbReference type="EMBL" id="CP037933">
    <property type="protein sequence ID" value="QBN20189.1"/>
    <property type="molecule type" value="Genomic_DNA"/>
</dbReference>
<dbReference type="OrthoDB" id="9794954at2"/>
<dbReference type="PANTHER" id="PTHR32154">
    <property type="entry name" value="PYRUVATE-FLAVODOXIN OXIDOREDUCTASE-RELATED"/>
    <property type="match status" value="1"/>
</dbReference>
<dbReference type="GO" id="GO:0006979">
    <property type="term" value="P:response to oxidative stress"/>
    <property type="evidence" value="ECO:0007669"/>
    <property type="project" value="TreeGrafter"/>
</dbReference>
<dbReference type="KEGG" id="fnk:E1750_15765"/>
<evidence type="ECO:0000259" key="2">
    <source>
        <dbReference type="Pfam" id="PF01558"/>
    </source>
</evidence>
<dbReference type="InterPro" id="IPR002880">
    <property type="entry name" value="Pyrv_Fd/Flavodoxin_OxRdtase_N"/>
</dbReference>
<dbReference type="Pfam" id="PF01558">
    <property type="entry name" value="POR"/>
    <property type="match status" value="1"/>
</dbReference>
<dbReference type="SUPFAM" id="SSF52922">
    <property type="entry name" value="TK C-terminal domain-like"/>
    <property type="match status" value="1"/>
</dbReference>
<organism evidence="4 5">
    <name type="scientific">Flavobacterium nackdongense</name>
    <dbReference type="NCBI Taxonomy" id="2547394"/>
    <lineage>
        <taxon>Bacteria</taxon>
        <taxon>Pseudomonadati</taxon>
        <taxon>Bacteroidota</taxon>
        <taxon>Flavobacteriia</taxon>
        <taxon>Flavobacteriales</taxon>
        <taxon>Flavobacteriaceae</taxon>
        <taxon>Flavobacterium</taxon>
    </lineage>
</organism>
<evidence type="ECO:0000259" key="3">
    <source>
        <dbReference type="Pfam" id="PF01855"/>
    </source>
</evidence>
<dbReference type="CDD" id="cd07034">
    <property type="entry name" value="TPP_PYR_PFOR_IOR-alpha_like"/>
    <property type="match status" value="1"/>
</dbReference>
<dbReference type="Gene3D" id="3.40.50.920">
    <property type="match status" value="1"/>
</dbReference>
<feature type="domain" description="Pyruvate flavodoxin/ferredoxin oxidoreductase pyrimidine binding" evidence="3">
    <location>
        <begin position="264"/>
        <end position="474"/>
    </location>
</feature>
<dbReference type="InterPro" id="IPR029061">
    <property type="entry name" value="THDP-binding"/>
</dbReference>
<dbReference type="Pfam" id="PF01855">
    <property type="entry name" value="POR_N"/>
    <property type="match status" value="1"/>
</dbReference>
<evidence type="ECO:0000313" key="4">
    <source>
        <dbReference type="EMBL" id="QBN20189.1"/>
    </source>
</evidence>
<dbReference type="InterPro" id="IPR022367">
    <property type="entry name" value="2-oxoacid/accept_OxRdtase_asu"/>
</dbReference>
<dbReference type="Gene3D" id="3.40.50.970">
    <property type="match status" value="1"/>
</dbReference>
<dbReference type="Gene3D" id="3.40.920.10">
    <property type="entry name" value="Pyruvate-ferredoxin oxidoreductase, PFOR, domain III"/>
    <property type="match status" value="1"/>
</dbReference>
<name>A0A4P6YAV4_9FLAO</name>
<evidence type="ECO:0000313" key="5">
    <source>
        <dbReference type="Proteomes" id="UP000291124"/>
    </source>
</evidence>
<keyword evidence="5" id="KW-1185">Reference proteome</keyword>
<accession>A0A4P6YAV4</accession>
<gene>
    <name evidence="4" type="ORF">E1750_15765</name>
</gene>
<sequence>MVGTKTKPQAEKLEAVVIRFVGDSGDGMQLTGTQFSDTSAMFGNDIATFPNYPAEIRAPQGSLYGVSGFQVHIGSVEVSTPGDSVDLLVAMNPAALKTNLYALKPGHAVIVDTDAFNKKNLEKAEYTSNPLEDGSLDNYKVIEVDMTSLTKEALKDVAGLDTKSITRSKNMFSLGMIYWMYNRSTEHTIEFFNDKFKSKPHLIEANTKVLMAGYYFAETLELIPNSYTISPAKMPAGTYRIIMGNTATAWGFLAAAEKSGLELFLGSYPITPATDILHELAKHKHFGVKAFQAEDEIAGITSAIGAAFAGDLAITTTSGPGLALKGEAIGLAIMTELPLVIVDVQRGGPSTGLPTKTEQSDLLQAIYGRNGESPVIVIAASTPANCFNFAYEASRLALEHMTPVILLTDGYIANGAAPWKIKTVAEMPEIKNNKISAVKENWHPYDRDEKTLARNWAIPGTPGLEHRIGGLEKDAVTGNISYEPKNHEKMTQIRAEKIERVQFNIPDLETEFAAEGDLLVIGWGGTYGSLHSAVKQMNELGHKNIGYAHFNYINPMPKNTADILSKFKKILVCELNSGQFASILKIKHSTFDFLQFNRVQGLPFANDDLIHEFKSLV</sequence>
<protein>
    <submittedName>
        <fullName evidence="4">2-oxoacid:acceptor oxidoreductase subunit alpha</fullName>
    </submittedName>
</protein>
<proteinExistence type="predicted"/>
<dbReference type="InterPro" id="IPR019752">
    <property type="entry name" value="Pyrv/ketoisovalerate_OxRed_cat"/>
</dbReference>
<dbReference type="RefSeq" id="WP_133277690.1">
    <property type="nucleotide sequence ID" value="NZ_CP037933.1"/>
</dbReference>
<dbReference type="NCBIfam" id="TIGR03710">
    <property type="entry name" value="OAFO_sf"/>
    <property type="match status" value="1"/>
</dbReference>
<evidence type="ECO:0000256" key="1">
    <source>
        <dbReference type="ARBA" id="ARBA00023002"/>
    </source>
</evidence>
<dbReference type="AlphaFoldDB" id="A0A4P6YAV4"/>
<keyword evidence="1" id="KW-0560">Oxidoreductase</keyword>
<dbReference type="Proteomes" id="UP000291124">
    <property type="component" value="Chromosome"/>
</dbReference>
<feature type="domain" description="Pyruvate/ketoisovalerate oxidoreductase catalytic" evidence="2">
    <location>
        <begin position="25"/>
        <end position="214"/>
    </location>
</feature>
<reference evidence="5" key="1">
    <citation type="submission" date="2019-03" db="EMBL/GenBank/DDBJ databases">
        <title>Flavobacterium sp.</title>
        <authorList>
            <person name="Kim H."/>
        </authorList>
    </citation>
    <scope>NUCLEOTIDE SEQUENCE [LARGE SCALE GENOMIC DNA]</scope>
    <source>
        <strain evidence="5">GS13</strain>
    </source>
</reference>